<protein>
    <submittedName>
        <fullName evidence="3">Expressed protein</fullName>
    </submittedName>
</protein>
<proteinExistence type="predicted"/>
<dbReference type="PROSITE" id="PS50222">
    <property type="entry name" value="EF_HAND_2"/>
    <property type="match status" value="1"/>
</dbReference>
<feature type="compositionally biased region" description="Acidic residues" evidence="1">
    <location>
        <begin position="192"/>
        <end position="205"/>
    </location>
</feature>
<name>A0AAV0AMC6_PHAPC</name>
<feature type="domain" description="EF-hand" evidence="2">
    <location>
        <begin position="254"/>
        <end position="289"/>
    </location>
</feature>
<accession>A0AAV0AMC6</accession>
<sequence>MNTNTNINLNECERCYRIDSEENWMRLLAATEPSIKYHHQSEPSVVRQPSTISINSSLSSSSSSSSSSSPSTSRTTATDRSSLDGLSSDSNHHQGSSILSLGKNIGNFQPELRPNFFNRTPSHRYSTTSLRNLIINSQHQITRRRDSYSIGNCEEVEPTTKVRSIPPPLPPRRKDRQGYQSKNQCHKTQQIEVEEREERVDDDDDDDKFEEKMKRLWSQVVDRSRKAGCLVIECYEGVVISNVVVRSIWIRSGLDLEELRRIWDEVDDRRDGFIGFKSFTQGMGRIDSTRKKKKSIR</sequence>
<gene>
    <name evidence="3" type="ORF">PPACK8108_LOCUS3528</name>
</gene>
<organism evidence="3 4">
    <name type="scientific">Phakopsora pachyrhizi</name>
    <name type="common">Asian soybean rust disease fungus</name>
    <dbReference type="NCBI Taxonomy" id="170000"/>
    <lineage>
        <taxon>Eukaryota</taxon>
        <taxon>Fungi</taxon>
        <taxon>Dikarya</taxon>
        <taxon>Basidiomycota</taxon>
        <taxon>Pucciniomycotina</taxon>
        <taxon>Pucciniomycetes</taxon>
        <taxon>Pucciniales</taxon>
        <taxon>Phakopsoraceae</taxon>
        <taxon>Phakopsora</taxon>
    </lineage>
</organism>
<dbReference type="InterPro" id="IPR002048">
    <property type="entry name" value="EF_hand_dom"/>
</dbReference>
<keyword evidence="4" id="KW-1185">Reference proteome</keyword>
<feature type="compositionally biased region" description="Low complexity" evidence="1">
    <location>
        <begin position="49"/>
        <end position="89"/>
    </location>
</feature>
<dbReference type="SUPFAM" id="SSF47473">
    <property type="entry name" value="EF-hand"/>
    <property type="match status" value="1"/>
</dbReference>
<dbReference type="Gene3D" id="1.10.238.10">
    <property type="entry name" value="EF-hand"/>
    <property type="match status" value="1"/>
</dbReference>
<dbReference type="InterPro" id="IPR011992">
    <property type="entry name" value="EF-hand-dom_pair"/>
</dbReference>
<evidence type="ECO:0000313" key="3">
    <source>
        <dbReference type="EMBL" id="CAH7668974.1"/>
    </source>
</evidence>
<dbReference type="EMBL" id="CALTRL010000629">
    <property type="protein sequence ID" value="CAH7668974.1"/>
    <property type="molecule type" value="Genomic_DNA"/>
</dbReference>
<dbReference type="GO" id="GO:0005509">
    <property type="term" value="F:calcium ion binding"/>
    <property type="evidence" value="ECO:0007669"/>
    <property type="project" value="InterPro"/>
</dbReference>
<feature type="compositionally biased region" description="Polar residues" evidence="1">
    <location>
        <begin position="178"/>
        <end position="191"/>
    </location>
</feature>
<evidence type="ECO:0000259" key="2">
    <source>
        <dbReference type="PROSITE" id="PS50222"/>
    </source>
</evidence>
<reference evidence="3" key="1">
    <citation type="submission" date="2022-06" db="EMBL/GenBank/DDBJ databases">
        <authorList>
            <consortium name="SYNGENTA / RWTH Aachen University"/>
        </authorList>
    </citation>
    <scope>NUCLEOTIDE SEQUENCE</scope>
</reference>
<feature type="region of interest" description="Disordered" evidence="1">
    <location>
        <begin position="140"/>
        <end position="205"/>
    </location>
</feature>
<dbReference type="Proteomes" id="UP001153365">
    <property type="component" value="Unassembled WGS sequence"/>
</dbReference>
<feature type="region of interest" description="Disordered" evidence="1">
    <location>
        <begin position="37"/>
        <end position="102"/>
    </location>
</feature>
<dbReference type="AlphaFoldDB" id="A0AAV0AMC6"/>
<evidence type="ECO:0000313" key="4">
    <source>
        <dbReference type="Proteomes" id="UP001153365"/>
    </source>
</evidence>
<evidence type="ECO:0000256" key="1">
    <source>
        <dbReference type="SAM" id="MobiDB-lite"/>
    </source>
</evidence>
<comment type="caution">
    <text evidence="3">The sequence shown here is derived from an EMBL/GenBank/DDBJ whole genome shotgun (WGS) entry which is preliminary data.</text>
</comment>